<evidence type="ECO:0000313" key="4">
    <source>
        <dbReference type="EMBL" id="QBP32953.1"/>
    </source>
</evidence>
<proteinExistence type="predicted"/>
<organism evidence="4 5">
    <name type="scientific">Shigella phage Buco</name>
    <dbReference type="NCBI Taxonomy" id="2530183"/>
    <lineage>
        <taxon>Viruses</taxon>
        <taxon>Duplodnaviria</taxon>
        <taxon>Heunggongvirae</taxon>
        <taxon>Uroviricota</taxon>
        <taxon>Caudoviricetes</taxon>
        <taxon>Autographivirales</taxon>
        <taxon>Autoscriptoviridae</taxon>
        <taxon>Slopekvirinae</taxon>
        <taxon>Bucovirus</taxon>
        <taxon>Bucovirus buco</taxon>
    </lineage>
</organism>
<name>A0A482JJQ2_9CAUD</name>
<comment type="cofactor">
    <cofactor evidence="1">
        <name>Mg(2+)</name>
        <dbReference type="ChEBI" id="CHEBI:18420"/>
    </cofactor>
</comment>
<evidence type="ECO:0000256" key="2">
    <source>
        <dbReference type="ARBA" id="ARBA00022842"/>
    </source>
</evidence>
<dbReference type="Gene3D" id="3.40.1440.10">
    <property type="entry name" value="GIY-YIG endonuclease"/>
    <property type="match status" value="1"/>
</dbReference>
<keyword evidence="5" id="KW-1185">Reference proteome</keyword>
<evidence type="ECO:0000313" key="5">
    <source>
        <dbReference type="Proteomes" id="UP000294568"/>
    </source>
</evidence>
<dbReference type="CDD" id="cd00719">
    <property type="entry name" value="GIY-YIG_SF"/>
    <property type="match status" value="1"/>
</dbReference>
<evidence type="ECO:0000259" key="3">
    <source>
        <dbReference type="Pfam" id="PF01541"/>
    </source>
</evidence>
<keyword evidence="2" id="KW-0460">Magnesium</keyword>
<gene>
    <name evidence="4" type="ORF">HRP29_gp53</name>
</gene>
<protein>
    <submittedName>
        <fullName evidence="4">GIY-YIG endonuclease</fullName>
    </submittedName>
</protein>
<reference evidence="4 5" key="1">
    <citation type="submission" date="2019-02" db="EMBL/GenBank/DDBJ databases">
        <title>A cornucopia of Shigella phages from the Cornhusker state.</title>
        <authorList>
            <person name="Doore S.M."/>
            <person name="Schrad J.R."/>
            <person name="Perrett H.R."/>
            <person name="Dover J.A."/>
            <person name="Schrad K.P."/>
            <person name="Dean W.F."/>
            <person name="Parent K.N."/>
        </authorList>
    </citation>
    <scope>NUCLEOTIDE SEQUENCE [LARGE SCALE GENOMIC DNA]</scope>
</reference>
<keyword evidence="4" id="KW-0255">Endonuclease</keyword>
<sequence>MNEPITLESLNEYSPGDAVVYVLRLENAKWYAGYTENAQHRLTNHFHNDGSAWTKLHKPVAIHSITRASKALESTITLDLMREHGWENVRGGAWTGTKLAKAPAALRKR</sequence>
<dbReference type="EMBL" id="MK562503">
    <property type="protein sequence ID" value="QBP32953.1"/>
    <property type="molecule type" value="Genomic_DNA"/>
</dbReference>
<dbReference type="InterPro" id="IPR000305">
    <property type="entry name" value="GIY-YIG_endonuc"/>
</dbReference>
<dbReference type="GO" id="GO:0004519">
    <property type="term" value="F:endonuclease activity"/>
    <property type="evidence" value="ECO:0007669"/>
    <property type="project" value="UniProtKB-KW"/>
</dbReference>
<accession>A0A482JJQ2</accession>
<dbReference type="Proteomes" id="UP000294568">
    <property type="component" value="Segment"/>
</dbReference>
<dbReference type="Pfam" id="PF01541">
    <property type="entry name" value="GIY-YIG"/>
    <property type="match status" value="1"/>
</dbReference>
<feature type="domain" description="GIY-YIG" evidence="3">
    <location>
        <begin position="19"/>
        <end position="62"/>
    </location>
</feature>
<dbReference type="SUPFAM" id="SSF82771">
    <property type="entry name" value="GIY-YIG endonuclease"/>
    <property type="match status" value="1"/>
</dbReference>
<dbReference type="InterPro" id="IPR035901">
    <property type="entry name" value="GIY-YIG_endonuc_sf"/>
</dbReference>
<keyword evidence="4" id="KW-0540">Nuclease</keyword>
<evidence type="ECO:0000256" key="1">
    <source>
        <dbReference type="ARBA" id="ARBA00001946"/>
    </source>
</evidence>
<keyword evidence="4" id="KW-0378">Hydrolase</keyword>